<dbReference type="GO" id="GO:0032783">
    <property type="term" value="C:super elongation complex"/>
    <property type="evidence" value="ECO:0007669"/>
    <property type="project" value="InterPro"/>
</dbReference>
<organism evidence="12 13">
    <name type="scientific">Caenorhabditis remanei</name>
    <name type="common">Caenorhabditis vulgaris</name>
    <dbReference type="NCBI Taxonomy" id="31234"/>
    <lineage>
        <taxon>Eukaryota</taxon>
        <taxon>Metazoa</taxon>
        <taxon>Ecdysozoa</taxon>
        <taxon>Nematoda</taxon>
        <taxon>Chromadorea</taxon>
        <taxon>Rhabditida</taxon>
        <taxon>Rhabditina</taxon>
        <taxon>Rhabditomorpha</taxon>
        <taxon>Rhabditoidea</taxon>
        <taxon>Rhabditidae</taxon>
        <taxon>Peloderinae</taxon>
        <taxon>Caenorhabditis</taxon>
    </lineage>
</organism>
<sequence length="258" mass="28136">MSESSDIPTGTYSLSLGKSFDAKGRKNDPKAAQFHTLRYDFKPSSVSNNADTFIAFGNNSGDVHVSVPSEGDNMTVYKGSKKDAKPKECLLFFDKKTGTVRLEKITSNINVKKTRDLDPGTELSLKRGIERLRTSSSNQHRSASSTPEERPKSQHFPETAPPTRKAETSDSESDSEASSDSDKSAVDSSDDDENALLAQMKQPEVTVPSSSSAPSYHQESHVAYNQFGSSKHSSSHNKNKVDSEKYGLALSESSDEDD</sequence>
<evidence type="ECO:0000256" key="9">
    <source>
        <dbReference type="ARBA" id="ARBA00025617"/>
    </source>
</evidence>
<feature type="compositionally biased region" description="Polar residues" evidence="10">
    <location>
        <begin position="1"/>
        <end position="16"/>
    </location>
</feature>
<evidence type="ECO:0000256" key="8">
    <source>
        <dbReference type="ARBA" id="ARBA00023242"/>
    </source>
</evidence>
<dbReference type="PANTHER" id="PTHR15970">
    <property type="entry name" value="ELL-ASSOCIATED FACTOR EAF"/>
    <property type="match status" value="1"/>
</dbReference>
<keyword evidence="5" id="KW-0805">Transcription regulation</keyword>
<dbReference type="PANTHER" id="PTHR15970:SF2">
    <property type="entry name" value="ELL-ASSOCIATED FACTOR EAF"/>
    <property type="match status" value="1"/>
</dbReference>
<evidence type="ECO:0000256" key="10">
    <source>
        <dbReference type="SAM" id="MobiDB-lite"/>
    </source>
</evidence>
<evidence type="ECO:0000259" key="11">
    <source>
        <dbReference type="Pfam" id="PF09816"/>
    </source>
</evidence>
<protein>
    <recommendedName>
        <fullName evidence="3">Ell-associated factor Eaf</fullName>
    </recommendedName>
</protein>
<evidence type="ECO:0000256" key="4">
    <source>
        <dbReference type="ARBA" id="ARBA00022553"/>
    </source>
</evidence>
<evidence type="ECO:0000256" key="7">
    <source>
        <dbReference type="ARBA" id="ARBA00023163"/>
    </source>
</evidence>
<name>A0A6A5HUK5_CAERE</name>
<dbReference type="CTD" id="9801755"/>
<evidence type="ECO:0000313" key="12">
    <source>
        <dbReference type="EMBL" id="KAF1769432.1"/>
    </source>
</evidence>
<comment type="subcellular location">
    <subcellularLocation>
        <location evidence="1">Nucleus</location>
    </subcellularLocation>
</comment>
<keyword evidence="6" id="KW-0010">Activator</keyword>
<feature type="region of interest" description="Disordered" evidence="10">
    <location>
        <begin position="105"/>
        <end position="258"/>
    </location>
</feature>
<evidence type="ECO:0000256" key="2">
    <source>
        <dbReference type="ARBA" id="ARBA00007798"/>
    </source>
</evidence>
<dbReference type="KEGG" id="crq:GCK72_001249"/>
<reference evidence="12 13" key="1">
    <citation type="submission" date="2019-12" db="EMBL/GenBank/DDBJ databases">
        <title>Chromosome-level assembly of the Caenorhabditis remanei genome.</title>
        <authorList>
            <person name="Teterina A.A."/>
            <person name="Willis J.H."/>
            <person name="Phillips P.C."/>
        </authorList>
    </citation>
    <scope>NUCLEOTIDE SEQUENCE [LARGE SCALE GENOMIC DNA]</scope>
    <source>
        <strain evidence="12 13">PX506</strain>
        <tissue evidence="12">Whole organism</tissue>
    </source>
</reference>
<evidence type="ECO:0000313" key="13">
    <source>
        <dbReference type="Proteomes" id="UP000483820"/>
    </source>
</evidence>
<feature type="compositionally biased region" description="Acidic residues" evidence="10">
    <location>
        <begin position="169"/>
        <end position="179"/>
    </location>
</feature>
<evidence type="ECO:0000256" key="1">
    <source>
        <dbReference type="ARBA" id="ARBA00004123"/>
    </source>
</evidence>
<keyword evidence="7" id="KW-0804">Transcription</keyword>
<feature type="domain" description="Transcription elongation factor Eaf N-terminal" evidence="11">
    <location>
        <begin position="12"/>
        <end position="116"/>
    </location>
</feature>
<proteinExistence type="inferred from homology"/>
<feature type="region of interest" description="Disordered" evidence="10">
    <location>
        <begin position="1"/>
        <end position="27"/>
    </location>
</feature>
<comment type="caution">
    <text evidence="12">The sequence shown here is derived from an EMBL/GenBank/DDBJ whole genome shotgun (WGS) entry which is preliminary data.</text>
</comment>
<gene>
    <name evidence="12" type="ORF">GCK72_001249</name>
</gene>
<dbReference type="InterPro" id="IPR027093">
    <property type="entry name" value="EAF_fam"/>
</dbReference>
<dbReference type="EMBL" id="WUAV01000001">
    <property type="protein sequence ID" value="KAF1769432.1"/>
    <property type="molecule type" value="Genomic_DNA"/>
</dbReference>
<keyword evidence="8" id="KW-0539">Nucleus</keyword>
<dbReference type="GO" id="GO:0006368">
    <property type="term" value="P:transcription elongation by RNA polymerase II"/>
    <property type="evidence" value="ECO:0007669"/>
    <property type="project" value="InterPro"/>
</dbReference>
<accession>A0A6A5HUK5</accession>
<keyword evidence="4" id="KW-0597">Phosphoprotein</keyword>
<feature type="compositionally biased region" description="Polar residues" evidence="10">
    <location>
        <begin position="134"/>
        <end position="146"/>
    </location>
</feature>
<dbReference type="AlphaFoldDB" id="A0A6A5HUK5"/>
<dbReference type="InterPro" id="IPR019194">
    <property type="entry name" value="Tscrpt_elong_fac_Eaf_N"/>
</dbReference>
<evidence type="ECO:0000256" key="5">
    <source>
        <dbReference type="ARBA" id="ARBA00023015"/>
    </source>
</evidence>
<feature type="compositionally biased region" description="Basic and acidic residues" evidence="10">
    <location>
        <begin position="113"/>
        <end position="133"/>
    </location>
</feature>
<dbReference type="GO" id="GO:0003711">
    <property type="term" value="F:transcription elongation factor activity"/>
    <property type="evidence" value="ECO:0007669"/>
    <property type="project" value="TreeGrafter"/>
</dbReference>
<feature type="compositionally biased region" description="Polar residues" evidence="10">
    <location>
        <begin position="207"/>
        <end position="217"/>
    </location>
</feature>
<comment type="function">
    <text evidence="9">Promotes transcriptional elongation by Su(Tpl)/ELL. Essential for development.</text>
</comment>
<dbReference type="RefSeq" id="XP_003111445.2">
    <property type="nucleotide sequence ID" value="XM_003111397.2"/>
</dbReference>
<evidence type="ECO:0000256" key="6">
    <source>
        <dbReference type="ARBA" id="ARBA00023159"/>
    </source>
</evidence>
<comment type="similarity">
    <text evidence="2">Belongs to the EAF family.</text>
</comment>
<dbReference type="Pfam" id="PF09816">
    <property type="entry name" value="EAF"/>
    <property type="match status" value="1"/>
</dbReference>
<dbReference type="Proteomes" id="UP000483820">
    <property type="component" value="Chromosome I"/>
</dbReference>
<dbReference type="GeneID" id="9801755"/>
<evidence type="ECO:0000256" key="3">
    <source>
        <dbReference type="ARBA" id="ARBA00021452"/>
    </source>
</evidence>